<evidence type="ECO:0000313" key="2">
    <source>
        <dbReference type="Proteomes" id="UP000008955"/>
    </source>
</evidence>
<organism evidence="1 2">
    <name type="scientific">Blautia obeum A2-162</name>
    <dbReference type="NCBI Taxonomy" id="657314"/>
    <lineage>
        <taxon>Bacteria</taxon>
        <taxon>Bacillati</taxon>
        <taxon>Bacillota</taxon>
        <taxon>Clostridia</taxon>
        <taxon>Lachnospirales</taxon>
        <taxon>Lachnospiraceae</taxon>
        <taxon>Blautia</taxon>
    </lineage>
</organism>
<reference evidence="1 2" key="1">
    <citation type="submission" date="2010-03" db="EMBL/GenBank/DDBJ databases">
        <title>The genome sequence of Ruminococcus obeum A2-162.</title>
        <authorList>
            <consortium name="metaHIT consortium -- http://www.metahit.eu/"/>
            <person name="Pajon A."/>
            <person name="Turner K."/>
            <person name="Parkhill J."/>
            <person name="Duncan S."/>
            <person name="Flint H."/>
        </authorList>
    </citation>
    <scope>NUCLEOTIDE SEQUENCE [LARGE SCALE GENOMIC DNA]</scope>
    <source>
        <strain evidence="1 2">A2-162</strain>
    </source>
</reference>
<sequence length="26" mass="3154">MRCPKSPVFIEKQWKKFLKKSGKTEE</sequence>
<reference evidence="1 2" key="2">
    <citation type="submission" date="2010-03" db="EMBL/GenBank/DDBJ databases">
        <authorList>
            <person name="Pajon A."/>
        </authorList>
    </citation>
    <scope>NUCLEOTIDE SEQUENCE [LARGE SCALE GENOMIC DNA]</scope>
    <source>
        <strain evidence="1 2">A2-162</strain>
    </source>
</reference>
<name>D4LUK2_9FIRM</name>
<dbReference type="HOGENOM" id="CLU_3416640_0_0_9"/>
<evidence type="ECO:0000313" key="1">
    <source>
        <dbReference type="EMBL" id="CBL24460.1"/>
    </source>
</evidence>
<protein>
    <submittedName>
        <fullName evidence="1">Uncharacterized protein</fullName>
    </submittedName>
</protein>
<gene>
    <name evidence="1" type="ORF">CK5_32540</name>
</gene>
<dbReference type="Proteomes" id="UP000008955">
    <property type="component" value="Chromosome"/>
</dbReference>
<dbReference type="KEGG" id="rob:CK5_32540"/>
<keyword evidence="2" id="KW-1185">Reference proteome</keyword>
<accession>D4LUK2</accession>
<proteinExistence type="predicted"/>
<dbReference type="AlphaFoldDB" id="D4LUK2"/>
<dbReference type="EMBL" id="FP929054">
    <property type="protein sequence ID" value="CBL24460.1"/>
    <property type="molecule type" value="Genomic_DNA"/>
</dbReference>